<evidence type="ECO:0000313" key="1">
    <source>
        <dbReference type="EnsemblMetazoa" id="AMEM000154-PA"/>
    </source>
</evidence>
<accession>A0A182ULY8</accession>
<keyword evidence="2" id="KW-1185">Reference proteome</keyword>
<reference evidence="1" key="1">
    <citation type="submission" date="2020-05" db="UniProtKB">
        <authorList>
            <consortium name="EnsemblMetazoa"/>
        </authorList>
    </citation>
    <scope>IDENTIFICATION</scope>
    <source>
        <strain evidence="1">MAF</strain>
    </source>
</reference>
<name>A0A182ULY8_ANOME</name>
<dbReference type="AlphaFoldDB" id="A0A182ULY8"/>
<dbReference type="EnsemblMetazoa" id="AMEM000154-RA">
    <property type="protein sequence ID" value="AMEM000154-PA"/>
    <property type="gene ID" value="AMEM000154"/>
</dbReference>
<proteinExistence type="predicted"/>
<dbReference type="VEuPathDB" id="VectorBase:AMEM000154"/>
<protein>
    <submittedName>
        <fullName evidence="1">Uncharacterized protein</fullName>
    </submittedName>
</protein>
<dbReference type="Proteomes" id="UP000075903">
    <property type="component" value="Unassembled WGS sequence"/>
</dbReference>
<organism evidence="1 2">
    <name type="scientific">Anopheles merus</name>
    <name type="common">Mosquito</name>
    <dbReference type="NCBI Taxonomy" id="30066"/>
    <lineage>
        <taxon>Eukaryota</taxon>
        <taxon>Metazoa</taxon>
        <taxon>Ecdysozoa</taxon>
        <taxon>Arthropoda</taxon>
        <taxon>Hexapoda</taxon>
        <taxon>Insecta</taxon>
        <taxon>Pterygota</taxon>
        <taxon>Neoptera</taxon>
        <taxon>Endopterygota</taxon>
        <taxon>Diptera</taxon>
        <taxon>Nematocera</taxon>
        <taxon>Culicoidea</taxon>
        <taxon>Culicidae</taxon>
        <taxon>Anophelinae</taxon>
        <taxon>Anopheles</taxon>
    </lineage>
</organism>
<sequence length="144" mass="15966">MALIPSVPNVARALACASRTLSVATSLVSWARSPEFRSTSFSSLSSRFWFSFWTRLCDSYSRSYLSCQAMMLSSSSTCRSLSCRQALSIASSCVCLSASALFSTSISAASCTSQFCRKWKKKLNEYMSENLFIQQSHNDVIITR</sequence>
<evidence type="ECO:0000313" key="2">
    <source>
        <dbReference type="Proteomes" id="UP000075903"/>
    </source>
</evidence>